<evidence type="ECO:0000313" key="2">
    <source>
        <dbReference type="Proteomes" id="UP001399917"/>
    </source>
</evidence>
<dbReference type="Pfam" id="PF10604">
    <property type="entry name" value="Polyketide_cyc2"/>
    <property type="match status" value="1"/>
</dbReference>
<dbReference type="RefSeq" id="WP_344844662.1">
    <property type="nucleotide sequence ID" value="NZ_BAABDF010000005.1"/>
</dbReference>
<dbReference type="InterPro" id="IPR019587">
    <property type="entry name" value="Polyketide_cyclase/dehydratase"/>
</dbReference>
<proteinExistence type="predicted"/>
<sequence length="152" mass="17302">MKFSTRTDIDAPIDYVFARVTEYDALERQAMRRGVTVQRRADATQPSWDLKVPFRGKLRDMRADVIETDPPHSLKAVALSGGLNMEITITLVALSPRRTRLTLGYEVRPQTLSARILVQSVKFAKNTLQKRFEKRVSTMSERLSTDYAKTVA</sequence>
<accession>A0ABP7K162</accession>
<keyword evidence="2" id="KW-1185">Reference proteome</keyword>
<dbReference type="SUPFAM" id="SSF55961">
    <property type="entry name" value="Bet v1-like"/>
    <property type="match status" value="1"/>
</dbReference>
<name>A0ABP7K162_9RHOB</name>
<gene>
    <name evidence="1" type="ORF">GCM10022404_10990</name>
</gene>
<evidence type="ECO:0000313" key="1">
    <source>
        <dbReference type="EMBL" id="GAA3862176.1"/>
    </source>
</evidence>
<dbReference type="Proteomes" id="UP001399917">
    <property type="component" value="Unassembled WGS sequence"/>
</dbReference>
<organism evidence="1 2">
    <name type="scientific">Celeribacter arenosi</name>
    <dbReference type="NCBI Taxonomy" id="792649"/>
    <lineage>
        <taxon>Bacteria</taxon>
        <taxon>Pseudomonadati</taxon>
        <taxon>Pseudomonadota</taxon>
        <taxon>Alphaproteobacteria</taxon>
        <taxon>Rhodobacterales</taxon>
        <taxon>Roseobacteraceae</taxon>
        <taxon>Celeribacter</taxon>
    </lineage>
</organism>
<comment type="caution">
    <text evidence="1">The sequence shown here is derived from an EMBL/GenBank/DDBJ whole genome shotgun (WGS) entry which is preliminary data.</text>
</comment>
<dbReference type="Gene3D" id="3.30.530.20">
    <property type="match status" value="1"/>
</dbReference>
<dbReference type="InterPro" id="IPR023393">
    <property type="entry name" value="START-like_dom_sf"/>
</dbReference>
<dbReference type="EMBL" id="BAABDF010000005">
    <property type="protein sequence ID" value="GAA3862176.1"/>
    <property type="molecule type" value="Genomic_DNA"/>
</dbReference>
<reference evidence="2" key="1">
    <citation type="journal article" date="2019" name="Int. J. Syst. Evol. Microbiol.">
        <title>The Global Catalogue of Microorganisms (GCM) 10K type strain sequencing project: providing services to taxonomists for standard genome sequencing and annotation.</title>
        <authorList>
            <consortium name="The Broad Institute Genomics Platform"/>
            <consortium name="The Broad Institute Genome Sequencing Center for Infectious Disease"/>
            <person name="Wu L."/>
            <person name="Ma J."/>
        </authorList>
    </citation>
    <scope>NUCLEOTIDE SEQUENCE [LARGE SCALE GENOMIC DNA]</scope>
    <source>
        <strain evidence="2">JCM 17190</strain>
    </source>
</reference>
<dbReference type="CDD" id="cd07812">
    <property type="entry name" value="SRPBCC"/>
    <property type="match status" value="1"/>
</dbReference>
<protein>
    <submittedName>
        <fullName evidence="1">SRPBCC family protein</fullName>
    </submittedName>
</protein>